<comment type="function">
    <text evidence="6">Has immunoglobulin-binding and hemagglutination properties, and can bind to mannose. Essential for virulence. May be involved in LPS biosynthesis or polysaccharide transport.</text>
</comment>
<keyword evidence="4" id="KW-1003">Cell membrane</keyword>
<keyword evidence="4" id="KW-0472">Membrane</keyword>
<feature type="signal peptide" evidence="7">
    <location>
        <begin position="1"/>
        <end position="22"/>
    </location>
</feature>
<dbReference type="EMBL" id="NPEU01000722">
    <property type="protein sequence ID" value="RAI28904.1"/>
    <property type="molecule type" value="Genomic_DNA"/>
</dbReference>
<dbReference type="Pfam" id="PF07886">
    <property type="entry name" value="BA14K"/>
    <property type="match status" value="1"/>
</dbReference>
<dbReference type="GO" id="GO:0016020">
    <property type="term" value="C:membrane"/>
    <property type="evidence" value="ECO:0007669"/>
    <property type="project" value="UniProtKB-SubCell"/>
</dbReference>
<evidence type="ECO:0000256" key="1">
    <source>
        <dbReference type="ARBA" id="ARBA00004167"/>
    </source>
</evidence>
<dbReference type="RefSeq" id="WP_111360530.1">
    <property type="nucleotide sequence ID" value="NZ_NHSK01000206.1"/>
</dbReference>
<evidence type="ECO:0000256" key="2">
    <source>
        <dbReference type="ARBA" id="ARBA00010270"/>
    </source>
</evidence>
<dbReference type="Proteomes" id="UP000248863">
    <property type="component" value="Unassembled WGS sequence"/>
</dbReference>
<sequence>MISTKMKLASGALALCSALVLAAPQAEAQRWRGHGWQGGGWHGGGGHYHRHGGWGRGAAAGIAGFATGAIIGGALASQPNYYGGYAAAPAYGGGGGDAVAYCQQRFRSYDPASGTYLGYDGNRHACP</sequence>
<evidence type="ECO:0000256" key="6">
    <source>
        <dbReference type="ARBA" id="ARBA00025321"/>
    </source>
</evidence>
<feature type="chain" id="PRO_5016241657" description="Lectin-like protein BA14k" evidence="7">
    <location>
        <begin position="23"/>
        <end position="127"/>
    </location>
</feature>
<evidence type="ECO:0000256" key="7">
    <source>
        <dbReference type="SAM" id="SignalP"/>
    </source>
</evidence>
<dbReference type="AlphaFoldDB" id="A0A327JTV3"/>
<dbReference type="InterPro" id="IPR012413">
    <property type="entry name" value="BA14K"/>
</dbReference>
<name>A0A327JTV3_9BRAD</name>
<keyword evidence="5" id="KW-0430">Lectin</keyword>
<reference evidence="8 9" key="1">
    <citation type="submission" date="2017-07" db="EMBL/GenBank/DDBJ databases">
        <title>Draft Genome Sequences of Select Purple Nonsulfur Bacteria.</title>
        <authorList>
            <person name="Lasarre B."/>
            <person name="Mckinlay J.B."/>
        </authorList>
    </citation>
    <scope>NUCLEOTIDE SEQUENCE [LARGE SCALE GENOMIC DNA]</scope>
    <source>
        <strain evidence="8 9">DSM 11907</strain>
    </source>
</reference>
<gene>
    <name evidence="8" type="ORF">CH338_28985</name>
</gene>
<comment type="subcellular location">
    <subcellularLocation>
        <location evidence="1">Membrane</location>
        <topology evidence="1">Single-pass membrane protein</topology>
    </subcellularLocation>
</comment>
<evidence type="ECO:0000256" key="4">
    <source>
        <dbReference type="ARBA" id="ARBA00022475"/>
    </source>
</evidence>
<evidence type="ECO:0000256" key="5">
    <source>
        <dbReference type="ARBA" id="ARBA00022734"/>
    </source>
</evidence>
<protein>
    <recommendedName>
        <fullName evidence="3">Lectin-like protein BA14k</fullName>
    </recommendedName>
</protein>
<proteinExistence type="inferred from homology"/>
<accession>A0A327JTV3</accession>
<keyword evidence="9" id="KW-1185">Reference proteome</keyword>
<evidence type="ECO:0000313" key="9">
    <source>
        <dbReference type="Proteomes" id="UP000248863"/>
    </source>
</evidence>
<keyword evidence="7" id="KW-0732">Signal</keyword>
<organism evidence="8 9">
    <name type="scientific">Rhodoplanes elegans</name>
    <dbReference type="NCBI Taxonomy" id="29408"/>
    <lineage>
        <taxon>Bacteria</taxon>
        <taxon>Pseudomonadati</taxon>
        <taxon>Pseudomonadota</taxon>
        <taxon>Alphaproteobacteria</taxon>
        <taxon>Hyphomicrobiales</taxon>
        <taxon>Nitrobacteraceae</taxon>
        <taxon>Rhodoplanes</taxon>
    </lineage>
</organism>
<evidence type="ECO:0000256" key="3">
    <source>
        <dbReference type="ARBA" id="ARBA00020552"/>
    </source>
</evidence>
<evidence type="ECO:0000313" key="8">
    <source>
        <dbReference type="EMBL" id="RAI28904.1"/>
    </source>
</evidence>
<comment type="caution">
    <text evidence="8">The sequence shown here is derived from an EMBL/GenBank/DDBJ whole genome shotgun (WGS) entry which is preliminary data.</text>
</comment>
<comment type="similarity">
    <text evidence="2">Belongs to the BA14k family.</text>
</comment>
<dbReference type="GO" id="GO:0030246">
    <property type="term" value="F:carbohydrate binding"/>
    <property type="evidence" value="ECO:0007669"/>
    <property type="project" value="UniProtKB-KW"/>
</dbReference>